<feature type="compositionally biased region" description="Basic residues" evidence="1">
    <location>
        <begin position="53"/>
        <end position="66"/>
    </location>
</feature>
<organism evidence="2 3">
    <name type="scientific">Miscanthus lutarioriparius</name>
    <dbReference type="NCBI Taxonomy" id="422564"/>
    <lineage>
        <taxon>Eukaryota</taxon>
        <taxon>Viridiplantae</taxon>
        <taxon>Streptophyta</taxon>
        <taxon>Embryophyta</taxon>
        <taxon>Tracheophyta</taxon>
        <taxon>Spermatophyta</taxon>
        <taxon>Magnoliopsida</taxon>
        <taxon>Liliopsida</taxon>
        <taxon>Poales</taxon>
        <taxon>Poaceae</taxon>
        <taxon>PACMAD clade</taxon>
        <taxon>Panicoideae</taxon>
        <taxon>Andropogonodae</taxon>
        <taxon>Andropogoneae</taxon>
        <taxon>Saccharinae</taxon>
        <taxon>Miscanthus</taxon>
    </lineage>
</organism>
<evidence type="ECO:0000256" key="1">
    <source>
        <dbReference type="SAM" id="MobiDB-lite"/>
    </source>
</evidence>
<feature type="region of interest" description="Disordered" evidence="1">
    <location>
        <begin position="1"/>
        <end position="22"/>
    </location>
</feature>
<dbReference type="AlphaFoldDB" id="A0A811MEV6"/>
<name>A0A811MEV6_9POAL</name>
<protein>
    <submittedName>
        <fullName evidence="2">Uncharacterized protein</fullName>
    </submittedName>
</protein>
<keyword evidence="3" id="KW-1185">Reference proteome</keyword>
<feature type="compositionally biased region" description="Polar residues" evidence="1">
    <location>
        <begin position="109"/>
        <end position="148"/>
    </location>
</feature>
<reference evidence="2" key="1">
    <citation type="submission" date="2020-10" db="EMBL/GenBank/DDBJ databases">
        <authorList>
            <person name="Han B."/>
            <person name="Lu T."/>
            <person name="Zhao Q."/>
            <person name="Huang X."/>
            <person name="Zhao Y."/>
        </authorList>
    </citation>
    <scope>NUCLEOTIDE SEQUENCE</scope>
</reference>
<comment type="caution">
    <text evidence="2">The sequence shown here is derived from an EMBL/GenBank/DDBJ whole genome shotgun (WGS) entry which is preliminary data.</text>
</comment>
<proteinExistence type="predicted"/>
<feature type="region of interest" description="Disordered" evidence="1">
    <location>
        <begin position="43"/>
        <end position="67"/>
    </location>
</feature>
<dbReference type="EMBL" id="CAJGYO010000001">
    <property type="protein sequence ID" value="CAD6203782.1"/>
    <property type="molecule type" value="Genomic_DNA"/>
</dbReference>
<evidence type="ECO:0000313" key="3">
    <source>
        <dbReference type="Proteomes" id="UP000604825"/>
    </source>
</evidence>
<evidence type="ECO:0000313" key="2">
    <source>
        <dbReference type="EMBL" id="CAD6203782.1"/>
    </source>
</evidence>
<dbReference type="OrthoDB" id="691849at2759"/>
<accession>A0A811MEV6</accession>
<feature type="region of interest" description="Disordered" evidence="1">
    <location>
        <begin position="99"/>
        <end position="192"/>
    </location>
</feature>
<sequence length="316" mass="34834">MKMDDKDPFPPSDLVESSKNASSRFECLRFRLNFGMTLGLLGSDASRDGPQQRLRHPEKRWPRQRQRREWGPLGEHLDLEGVLLLATPVATDSSIIMEGELLDDDNEPGTPSGTRRSASLVDNNGLGTSSSARRSTSVDNNGPSNRVSISDLDLVLVSSGSQGSSGGGSGGRRSASNDQFPQREGHRRMYAPRNNRYYEVSHTFVCFFYRQDPRAGSQRQGNGKVSGPPNIQIQPQQGPEFPYPFNFHTPPGFRILPNRNFQLLQVGPECPIWVPPPTPPPCVGPRFGAGLRVQLYGSPALYPPPGVTTMIIPRRS</sequence>
<dbReference type="Proteomes" id="UP000604825">
    <property type="component" value="Unassembled WGS sequence"/>
</dbReference>
<gene>
    <name evidence="2" type="ORF">NCGR_LOCUS1919</name>
</gene>